<reference evidence="1" key="1">
    <citation type="submission" date="2021-02" db="EMBL/GenBank/DDBJ databases">
        <title>Comparative genomics reveals that relaxation of natural selection precedes convergent phenotypic evolution of cavefish.</title>
        <authorList>
            <person name="Peng Z."/>
        </authorList>
    </citation>
    <scope>NUCLEOTIDE SEQUENCE</scope>
    <source>
        <tissue evidence="1">Muscle</tissue>
    </source>
</reference>
<keyword evidence="2" id="KW-1185">Reference proteome</keyword>
<evidence type="ECO:0000313" key="1">
    <source>
        <dbReference type="EMBL" id="KAI7790378.1"/>
    </source>
</evidence>
<comment type="caution">
    <text evidence="1">The sequence shown here is derived from an EMBL/GenBank/DDBJ whole genome shotgun (WGS) entry which is preliminary data.</text>
</comment>
<protein>
    <submittedName>
        <fullName evidence="1">Uncharacterized protein</fullName>
    </submittedName>
</protein>
<organism evidence="1 2">
    <name type="scientific">Triplophysa rosa</name>
    <name type="common">Cave loach</name>
    <dbReference type="NCBI Taxonomy" id="992332"/>
    <lineage>
        <taxon>Eukaryota</taxon>
        <taxon>Metazoa</taxon>
        <taxon>Chordata</taxon>
        <taxon>Craniata</taxon>
        <taxon>Vertebrata</taxon>
        <taxon>Euteleostomi</taxon>
        <taxon>Actinopterygii</taxon>
        <taxon>Neopterygii</taxon>
        <taxon>Teleostei</taxon>
        <taxon>Ostariophysi</taxon>
        <taxon>Cypriniformes</taxon>
        <taxon>Nemacheilidae</taxon>
        <taxon>Triplophysa</taxon>
    </lineage>
</organism>
<sequence>MHAVDLVEQRVRQEDDQFNQSGEKEVVNDKYRITHMILRWPALFTESQDVSDEDSYHQIPAGVLCVDAESPQLNPSRVCILLEGNSAMEPDNLPQVLYLLFGLIYDLHLDYAFLSS</sequence>
<dbReference type="Proteomes" id="UP001059041">
    <property type="component" value="Unassembled WGS sequence"/>
</dbReference>
<evidence type="ECO:0000313" key="2">
    <source>
        <dbReference type="Proteomes" id="UP001059041"/>
    </source>
</evidence>
<dbReference type="AlphaFoldDB" id="A0A9W7T2V7"/>
<accession>A0A9W7T2V7</accession>
<proteinExistence type="predicted"/>
<gene>
    <name evidence="1" type="ORF">IRJ41_009233</name>
</gene>
<name>A0A9W7T2V7_TRIRA</name>
<dbReference type="EMBL" id="JAFHDT010000146">
    <property type="protein sequence ID" value="KAI7790378.1"/>
    <property type="molecule type" value="Genomic_DNA"/>
</dbReference>